<dbReference type="InterPro" id="IPR012495">
    <property type="entry name" value="TadE-like_dom"/>
</dbReference>
<sequence>MNAIRRLRRLLGEAGSSAVEFALVAPLVTGLMIGVLETSNALSVWLTLKKATELGARFATTGQGEIDGTRMAQIIAATKKVAADSRGIDVNVKVSSWAGLSASGAAREGDPGGPCDTVQIDVNYVYTPVTPLGDMLDPTNGASAWSQAMTMRQATRMVNEPWRPCPY</sequence>
<dbReference type="EMBL" id="BLTE01000027">
    <property type="protein sequence ID" value="GFK95963.1"/>
    <property type="molecule type" value="Genomic_DNA"/>
</dbReference>
<evidence type="ECO:0000313" key="2">
    <source>
        <dbReference type="EMBL" id="GFK95963.1"/>
    </source>
</evidence>
<dbReference type="RefSeq" id="WP_173087098.1">
    <property type="nucleotide sequence ID" value="NZ_BLTE01000027.1"/>
</dbReference>
<keyword evidence="3" id="KW-1185">Reference proteome</keyword>
<evidence type="ECO:0000259" key="1">
    <source>
        <dbReference type="Pfam" id="PF07811"/>
    </source>
</evidence>
<feature type="domain" description="TadE-like" evidence="1">
    <location>
        <begin position="15"/>
        <end position="57"/>
    </location>
</feature>
<reference evidence="2 3" key="2">
    <citation type="submission" date="2020-05" db="EMBL/GenBank/DDBJ databases">
        <title>Draft genome sequence of Desulfovibrio sp. strainFSS-1.</title>
        <authorList>
            <person name="Shimoshige H."/>
            <person name="Kobayashi H."/>
            <person name="Maekawa T."/>
        </authorList>
    </citation>
    <scope>NUCLEOTIDE SEQUENCE [LARGE SCALE GENOMIC DNA]</scope>
    <source>
        <strain evidence="2 3">SIID29052-01</strain>
    </source>
</reference>
<evidence type="ECO:0000313" key="3">
    <source>
        <dbReference type="Proteomes" id="UP000494245"/>
    </source>
</evidence>
<accession>A0A6V8LU79</accession>
<protein>
    <recommendedName>
        <fullName evidence="1">TadE-like domain-containing protein</fullName>
    </recommendedName>
</protein>
<reference evidence="2 3" key="1">
    <citation type="submission" date="2020-04" db="EMBL/GenBank/DDBJ databases">
        <authorList>
            <consortium name="Desulfovibrio sp. FSS-1 genome sequencing consortium"/>
            <person name="Shimoshige H."/>
            <person name="Kobayashi H."/>
            <person name="Maekawa T."/>
        </authorList>
    </citation>
    <scope>NUCLEOTIDE SEQUENCE [LARGE SCALE GENOMIC DNA]</scope>
    <source>
        <strain evidence="2 3">SIID29052-01</strain>
    </source>
</reference>
<dbReference type="Proteomes" id="UP000494245">
    <property type="component" value="Unassembled WGS sequence"/>
</dbReference>
<dbReference type="Pfam" id="PF07811">
    <property type="entry name" value="TadE"/>
    <property type="match status" value="1"/>
</dbReference>
<comment type="caution">
    <text evidence="2">The sequence shown here is derived from an EMBL/GenBank/DDBJ whole genome shotgun (WGS) entry which is preliminary data.</text>
</comment>
<name>A0A6V8LU79_9BACT</name>
<gene>
    <name evidence="2" type="ORF">NNJEOMEG_03836</name>
</gene>
<proteinExistence type="predicted"/>
<organism evidence="2 3">
    <name type="scientific">Fundidesulfovibrio magnetotacticus</name>
    <dbReference type="NCBI Taxonomy" id="2730080"/>
    <lineage>
        <taxon>Bacteria</taxon>
        <taxon>Pseudomonadati</taxon>
        <taxon>Thermodesulfobacteriota</taxon>
        <taxon>Desulfovibrionia</taxon>
        <taxon>Desulfovibrionales</taxon>
        <taxon>Desulfovibrionaceae</taxon>
        <taxon>Fundidesulfovibrio</taxon>
    </lineage>
</organism>
<dbReference type="AlphaFoldDB" id="A0A6V8LU79"/>